<gene>
    <name evidence="9" type="ORF">OZSIB_1537</name>
</gene>
<evidence type="ECO:0000259" key="8">
    <source>
        <dbReference type="PROSITE" id="PS50928"/>
    </source>
</evidence>
<dbReference type="SUPFAM" id="SSF161098">
    <property type="entry name" value="MetI-like"/>
    <property type="match status" value="1"/>
</dbReference>
<dbReference type="Pfam" id="PF01547">
    <property type="entry name" value="SBP_bac_1"/>
    <property type="match status" value="1"/>
</dbReference>
<sequence>MRIHRWAVGGLVALCAWWAWLPLAAAGAEPLELLFWNFWDPALVRPVIERFEAEHPGVRIRSEQLPWNTGLDKVVTAVAAGRAPDICELGSTWMGRFMAQGVLLDLSSATAELLAHYRLAEAVTWEGRTYGLPWMVSTRVLFFNQALFRAAGLDPSRPPATWDELLAAARAIHRPAERIYGFGMNAGEAHVLYKKFLPFVWGAGGDVLDPDGRLVFDGPATRDALAFWGRLREYSYLEKQDLLDEAFMKGSLGLEISGSWNLARFPREAPGLEFGVARLPRPAADRGASTSFTGGQVVALFKNCRHPGLGLDFIKFLTRPEHTLPITRATMVSFPAHRGAYGDPLFTEDPRMQVFVQQLETACHPPIHPQWVELEAIVNQAIERVVVAGEPAASALARAAQAWQEVLARARARRLEPASGPGPVGRPAPWSTALLLLGVTGLLLGAILLAGWRGPRGPWSVPPARLVFLLPWLTTFVLFWIYPLLFSLAVSFTDFDILHPEAIRLVGAGNFVRLWHDAEFRRAFVNTVRFVLGTVPTTTLLGLALALLVQQVRIGQRILRSAFFLPSILSMVVVATIFKSFYAPDGAVNAVLGLVGLPGRAWLVEPAWALPAIMALEVWATAGFAMILFLAALQAIPPQLYEAAEVDGASAWQRFRFVTLPMIRPMTLFVVVVTTIRTWQVFPEVFTLTRGGPLGATDTLVHRLYETAFRFHEMGYASAMAWILLLIVLGLSLLQMRLLGERSP</sequence>
<evidence type="ECO:0000256" key="3">
    <source>
        <dbReference type="ARBA" id="ARBA00022475"/>
    </source>
</evidence>
<keyword evidence="2 7" id="KW-0813">Transport</keyword>
<feature type="transmembrane region" description="Helical" evidence="7">
    <location>
        <begin position="608"/>
        <end position="633"/>
    </location>
</feature>
<feature type="transmembrane region" description="Helical" evidence="7">
    <location>
        <begin position="662"/>
        <end position="682"/>
    </location>
</feature>
<keyword evidence="4 7" id="KW-0812">Transmembrane</keyword>
<dbReference type="EMBL" id="QOQW01000024">
    <property type="protein sequence ID" value="RCK78295.1"/>
    <property type="molecule type" value="Genomic_DNA"/>
</dbReference>
<dbReference type="Gene3D" id="3.40.190.10">
    <property type="entry name" value="Periplasmic binding protein-like II"/>
    <property type="match status" value="2"/>
</dbReference>
<dbReference type="Pfam" id="PF00528">
    <property type="entry name" value="BPD_transp_1"/>
    <property type="match status" value="1"/>
</dbReference>
<dbReference type="PANTHER" id="PTHR30193:SF37">
    <property type="entry name" value="INNER MEMBRANE ABC TRANSPORTER PERMEASE PROTEIN YCJO"/>
    <property type="match status" value="1"/>
</dbReference>
<dbReference type="InterPro" id="IPR035906">
    <property type="entry name" value="MetI-like_sf"/>
</dbReference>
<keyword evidence="6 7" id="KW-0472">Membrane</keyword>
<keyword evidence="3" id="KW-1003">Cell membrane</keyword>
<dbReference type="PANTHER" id="PTHR30193">
    <property type="entry name" value="ABC TRANSPORTER PERMEASE PROTEIN"/>
    <property type="match status" value="1"/>
</dbReference>
<comment type="subcellular location">
    <subcellularLocation>
        <location evidence="1 7">Cell membrane</location>
        <topology evidence="1 7">Multi-pass membrane protein</topology>
    </subcellularLocation>
</comment>
<evidence type="ECO:0000313" key="10">
    <source>
        <dbReference type="Proteomes" id="UP000252355"/>
    </source>
</evidence>
<evidence type="ECO:0000256" key="7">
    <source>
        <dbReference type="RuleBase" id="RU363032"/>
    </source>
</evidence>
<evidence type="ECO:0000256" key="4">
    <source>
        <dbReference type="ARBA" id="ARBA00022692"/>
    </source>
</evidence>
<dbReference type="AlphaFoldDB" id="A0A367ZJJ9"/>
<evidence type="ECO:0000313" key="9">
    <source>
        <dbReference type="EMBL" id="RCK78295.1"/>
    </source>
</evidence>
<feature type="transmembrane region" description="Helical" evidence="7">
    <location>
        <begin position="464"/>
        <end position="482"/>
    </location>
</feature>
<feature type="transmembrane region" description="Helical" evidence="7">
    <location>
        <begin position="714"/>
        <end position="734"/>
    </location>
</feature>
<name>A0A367ZJJ9_9BACT</name>
<dbReference type="Proteomes" id="UP000252355">
    <property type="component" value="Unassembled WGS sequence"/>
</dbReference>
<evidence type="ECO:0000256" key="6">
    <source>
        <dbReference type="ARBA" id="ARBA00023136"/>
    </source>
</evidence>
<feature type="domain" description="ABC transmembrane type-1" evidence="8">
    <location>
        <begin position="524"/>
        <end position="735"/>
    </location>
</feature>
<dbReference type="PROSITE" id="PS50928">
    <property type="entry name" value="ABC_TM1"/>
    <property type="match status" value="1"/>
</dbReference>
<dbReference type="Gene3D" id="1.10.3720.10">
    <property type="entry name" value="MetI-like"/>
    <property type="match status" value="1"/>
</dbReference>
<accession>A0A367ZJJ9</accession>
<protein>
    <submittedName>
        <fullName evidence="9">Maltose/maltodextrinABC transport system II, permease protein 1</fullName>
    </submittedName>
</protein>
<dbReference type="GO" id="GO:0055085">
    <property type="term" value="P:transmembrane transport"/>
    <property type="evidence" value="ECO:0007669"/>
    <property type="project" value="InterPro"/>
</dbReference>
<comment type="similarity">
    <text evidence="7">Belongs to the binding-protein-dependent transport system permease family.</text>
</comment>
<feature type="transmembrane region" description="Helical" evidence="7">
    <location>
        <begin position="561"/>
        <end position="582"/>
    </location>
</feature>
<organism evidence="9 10">
    <name type="scientific">Candidatus Ozemobacter sibiricus</name>
    <dbReference type="NCBI Taxonomy" id="2268124"/>
    <lineage>
        <taxon>Bacteria</taxon>
        <taxon>Candidatus Ozemobacteria</taxon>
        <taxon>Candidatus Ozemobacterales</taxon>
        <taxon>Candidatus Ozemobacteraceae</taxon>
        <taxon>Candidatus Ozemobacter</taxon>
    </lineage>
</organism>
<dbReference type="InterPro" id="IPR006059">
    <property type="entry name" value="SBP"/>
</dbReference>
<dbReference type="GO" id="GO:0005886">
    <property type="term" value="C:plasma membrane"/>
    <property type="evidence" value="ECO:0007669"/>
    <property type="project" value="UniProtKB-SubCell"/>
</dbReference>
<reference evidence="9 10" key="1">
    <citation type="submission" date="2018-05" db="EMBL/GenBank/DDBJ databases">
        <title>A metagenomic window into the 2 km-deep terrestrial subsurface aquifer revealed taxonomically and functionally diverse microbial community comprising novel uncultured bacterial lineages.</title>
        <authorList>
            <person name="Kadnikov V.V."/>
            <person name="Mardanov A.V."/>
            <person name="Beletsky A.V."/>
            <person name="Banks D."/>
            <person name="Pimenov N.V."/>
            <person name="Frank Y.A."/>
            <person name="Karnachuk O.V."/>
            <person name="Ravin N.V."/>
        </authorList>
    </citation>
    <scope>NUCLEOTIDE SEQUENCE [LARGE SCALE GENOMIC DNA]</scope>
    <source>
        <strain evidence="9">BY5</strain>
    </source>
</reference>
<dbReference type="SUPFAM" id="SSF53850">
    <property type="entry name" value="Periplasmic binding protein-like II"/>
    <property type="match status" value="1"/>
</dbReference>
<evidence type="ECO:0000256" key="2">
    <source>
        <dbReference type="ARBA" id="ARBA00022448"/>
    </source>
</evidence>
<evidence type="ECO:0000256" key="5">
    <source>
        <dbReference type="ARBA" id="ARBA00022989"/>
    </source>
</evidence>
<evidence type="ECO:0000256" key="1">
    <source>
        <dbReference type="ARBA" id="ARBA00004651"/>
    </source>
</evidence>
<feature type="transmembrane region" description="Helical" evidence="7">
    <location>
        <begin position="430"/>
        <end position="452"/>
    </location>
</feature>
<dbReference type="InterPro" id="IPR051393">
    <property type="entry name" value="ABC_transporter_permease"/>
</dbReference>
<dbReference type="CDD" id="cd06261">
    <property type="entry name" value="TM_PBP2"/>
    <property type="match status" value="1"/>
</dbReference>
<proteinExistence type="inferred from homology"/>
<feature type="transmembrane region" description="Helical" evidence="7">
    <location>
        <begin position="530"/>
        <end position="549"/>
    </location>
</feature>
<keyword evidence="5 7" id="KW-1133">Transmembrane helix</keyword>
<dbReference type="InterPro" id="IPR000515">
    <property type="entry name" value="MetI-like"/>
</dbReference>
<comment type="caution">
    <text evidence="9">The sequence shown here is derived from an EMBL/GenBank/DDBJ whole genome shotgun (WGS) entry which is preliminary data.</text>
</comment>